<dbReference type="PROSITE" id="PS50089">
    <property type="entry name" value="ZF_RING_2"/>
    <property type="match status" value="1"/>
</dbReference>
<dbReference type="GO" id="GO:0008270">
    <property type="term" value="F:zinc ion binding"/>
    <property type="evidence" value="ECO:0007669"/>
    <property type="project" value="UniProtKB-KW"/>
</dbReference>
<dbReference type="SMART" id="SM00238">
    <property type="entry name" value="BIR"/>
    <property type="match status" value="2"/>
</dbReference>
<proteinExistence type="inferred from homology"/>
<comment type="similarity">
    <text evidence="1">Belongs to the IAP family.</text>
</comment>
<dbReference type="Gene3D" id="1.10.1170.10">
    <property type="entry name" value="Inhibitor Of Apoptosis Protein (2mihbC-IAP-1), Chain A"/>
    <property type="match status" value="2"/>
</dbReference>
<evidence type="ECO:0000259" key="5">
    <source>
        <dbReference type="PROSITE" id="PS50089"/>
    </source>
</evidence>
<evidence type="ECO:0000313" key="9">
    <source>
        <dbReference type="Proteomes" id="UP000663824"/>
    </source>
</evidence>
<dbReference type="GO" id="GO:0005737">
    <property type="term" value="C:cytoplasm"/>
    <property type="evidence" value="ECO:0007669"/>
    <property type="project" value="TreeGrafter"/>
</dbReference>
<dbReference type="InterPro" id="IPR050784">
    <property type="entry name" value="IAP"/>
</dbReference>
<feature type="domain" description="RING-type" evidence="5">
    <location>
        <begin position="347"/>
        <end position="382"/>
    </location>
</feature>
<dbReference type="Proteomes" id="UP000663855">
    <property type="component" value="Unassembled WGS sequence"/>
</dbReference>
<sequence>MATRSMTQTEDFNKQSHLNNSCSLVSKTEESKNLIALGTSVLKEESNIKKKKYCFNESETIKQYRIQSLGHWPHFIPNRESMISAGWFSCNINDRVLCIYCHKLCEQWTINDDPSEVHQRISPQCPFVLSIPSKNCSPKIINDKLDENFQPSHPTMAEVSKREATFSKIIWPENSPSIENLVRAGFYCTGVSGEVTCFYCNGSLHKWGPNDNPMVEHARWFPHCDYAKHLCGNNLYGKIQSSKKNLLAENKIDPNELRSLVVARLDLPVVERLRSQYSLPLIKRCIEDQFKIKNDDFESDSDLSMACLVLQKQIDILQNSKHNFIIPSKDQQLNNSSQPAKKSLGECFICLTEEKKLACMPCGHLCACVPCGYALKSCPICRQHLKGFISVSA</sequence>
<dbReference type="InterPro" id="IPR013083">
    <property type="entry name" value="Znf_RING/FYVE/PHD"/>
</dbReference>
<dbReference type="GO" id="GO:0031398">
    <property type="term" value="P:positive regulation of protein ubiquitination"/>
    <property type="evidence" value="ECO:0007669"/>
    <property type="project" value="TreeGrafter"/>
</dbReference>
<dbReference type="GO" id="GO:0051726">
    <property type="term" value="P:regulation of cell cycle"/>
    <property type="evidence" value="ECO:0007669"/>
    <property type="project" value="TreeGrafter"/>
</dbReference>
<dbReference type="InterPro" id="IPR001370">
    <property type="entry name" value="BIR_rpt"/>
</dbReference>
<dbReference type="EMBL" id="CAJOBI010004894">
    <property type="protein sequence ID" value="CAF4015972.1"/>
    <property type="molecule type" value="Genomic_DNA"/>
</dbReference>
<dbReference type="Proteomes" id="UP000676336">
    <property type="component" value="Unassembled WGS sequence"/>
</dbReference>
<dbReference type="GO" id="GO:0061630">
    <property type="term" value="F:ubiquitin protein ligase activity"/>
    <property type="evidence" value="ECO:0007669"/>
    <property type="project" value="TreeGrafter"/>
</dbReference>
<evidence type="ECO:0000256" key="2">
    <source>
        <dbReference type="ARBA" id="ARBA00022771"/>
    </source>
</evidence>
<keyword evidence="3" id="KW-0862">Zinc</keyword>
<dbReference type="PANTHER" id="PTHR10044:SF139">
    <property type="entry name" value="DEATH-ASSOCIATED INHIBITOR OF APOPTOSIS 2"/>
    <property type="match status" value="1"/>
</dbReference>
<keyword evidence="2 4" id="KW-0479">Metal-binding</keyword>
<dbReference type="Pfam" id="PF13920">
    <property type="entry name" value="zf-C3HC4_3"/>
    <property type="match status" value="1"/>
</dbReference>
<evidence type="ECO:0000313" key="6">
    <source>
        <dbReference type="EMBL" id="CAF0957331.1"/>
    </source>
</evidence>
<dbReference type="Gene3D" id="3.30.40.10">
    <property type="entry name" value="Zinc/RING finger domain, C3HC4 (zinc finger)"/>
    <property type="match status" value="1"/>
</dbReference>
<name>A0A816JZK2_9BILA</name>
<dbReference type="CDD" id="cd00022">
    <property type="entry name" value="BIR"/>
    <property type="match status" value="2"/>
</dbReference>
<protein>
    <recommendedName>
        <fullName evidence="5">RING-type domain-containing protein</fullName>
    </recommendedName>
</protein>
<accession>A0A816JZK2</accession>
<dbReference type="PANTHER" id="PTHR10044">
    <property type="entry name" value="INHIBITOR OF APOPTOSIS"/>
    <property type="match status" value="1"/>
</dbReference>
<gene>
    <name evidence="6" type="ORF">CJN711_LOCUS244</name>
    <name evidence="7" type="ORF">MBJ925_LOCUS67</name>
    <name evidence="8" type="ORF">SMN809_LOCUS12740</name>
</gene>
<dbReference type="AlphaFoldDB" id="A0A816JZK2"/>
<evidence type="ECO:0000313" key="7">
    <source>
        <dbReference type="EMBL" id="CAF1900351.1"/>
    </source>
</evidence>
<evidence type="ECO:0000313" key="8">
    <source>
        <dbReference type="EMBL" id="CAF4015972.1"/>
    </source>
</evidence>
<dbReference type="SUPFAM" id="SSF57924">
    <property type="entry name" value="Inhibitor of apoptosis (IAP) repeat"/>
    <property type="match status" value="2"/>
</dbReference>
<dbReference type="GO" id="GO:0043066">
    <property type="term" value="P:negative regulation of apoptotic process"/>
    <property type="evidence" value="ECO:0007669"/>
    <property type="project" value="TreeGrafter"/>
</dbReference>
<dbReference type="GO" id="GO:0043027">
    <property type="term" value="F:cysteine-type endopeptidase inhibitor activity involved in apoptotic process"/>
    <property type="evidence" value="ECO:0007669"/>
    <property type="project" value="TreeGrafter"/>
</dbReference>
<dbReference type="Pfam" id="PF00653">
    <property type="entry name" value="BIR"/>
    <property type="match status" value="2"/>
</dbReference>
<evidence type="ECO:0000256" key="3">
    <source>
        <dbReference type="ARBA" id="ARBA00022833"/>
    </source>
</evidence>
<keyword evidence="2 4" id="KW-0863">Zinc-finger</keyword>
<comment type="caution">
    <text evidence="7">The sequence shown here is derived from an EMBL/GenBank/DDBJ whole genome shotgun (WGS) entry which is preliminary data.</text>
</comment>
<dbReference type="EMBL" id="CAJNOV010000020">
    <property type="protein sequence ID" value="CAF0957331.1"/>
    <property type="molecule type" value="Genomic_DNA"/>
</dbReference>
<dbReference type="InterPro" id="IPR001841">
    <property type="entry name" value="Znf_RING"/>
</dbReference>
<reference evidence="7" key="1">
    <citation type="submission" date="2021-02" db="EMBL/GenBank/DDBJ databases">
        <authorList>
            <person name="Nowell W R."/>
        </authorList>
    </citation>
    <scope>NUCLEOTIDE SEQUENCE</scope>
</reference>
<dbReference type="PROSITE" id="PS50143">
    <property type="entry name" value="BIR_REPEAT_2"/>
    <property type="match status" value="2"/>
</dbReference>
<dbReference type="EMBL" id="CAJNRE010000004">
    <property type="protein sequence ID" value="CAF1900351.1"/>
    <property type="molecule type" value="Genomic_DNA"/>
</dbReference>
<dbReference type="GO" id="GO:0005634">
    <property type="term" value="C:nucleus"/>
    <property type="evidence" value="ECO:0007669"/>
    <property type="project" value="TreeGrafter"/>
</dbReference>
<dbReference type="Proteomes" id="UP000663824">
    <property type="component" value="Unassembled WGS sequence"/>
</dbReference>
<evidence type="ECO:0000256" key="4">
    <source>
        <dbReference type="PROSITE-ProRule" id="PRU00175"/>
    </source>
</evidence>
<evidence type="ECO:0000256" key="1">
    <source>
        <dbReference type="ARBA" id="ARBA00006672"/>
    </source>
</evidence>
<organism evidence="7 9">
    <name type="scientific">Rotaria magnacalcarata</name>
    <dbReference type="NCBI Taxonomy" id="392030"/>
    <lineage>
        <taxon>Eukaryota</taxon>
        <taxon>Metazoa</taxon>
        <taxon>Spiralia</taxon>
        <taxon>Gnathifera</taxon>
        <taxon>Rotifera</taxon>
        <taxon>Eurotatoria</taxon>
        <taxon>Bdelloidea</taxon>
        <taxon>Philodinida</taxon>
        <taxon>Philodinidae</taxon>
        <taxon>Rotaria</taxon>
    </lineage>
</organism>